<dbReference type="GO" id="GO:0030620">
    <property type="term" value="F:U2 snRNA binding"/>
    <property type="evidence" value="ECO:0007669"/>
    <property type="project" value="InterPro"/>
</dbReference>
<dbReference type="InterPro" id="IPR044640">
    <property type="entry name" value="RU2A"/>
</dbReference>
<sequence>MRLTTDLINNSLQYNNTLHERELDLRGHKISAIENLGAAKYIDSIDFTDNDIATLGNFPLHPRLTTLLLAQNRISTIQSSLPEAIPNLNTLVLTKNRIVELADLDPLAGFKRLQFLSLVDNPVAAKENYRLWVIWRCPSLRFLDFKKVHQTEREAATELFGTAEEPSALASKTMNIKSRTFEITAGAHNDTVVPKQKDLNLTPEERKRLQDIIKNTKSLAEITRLEKGLSEGKLPPGVILTE</sequence>
<protein>
    <recommendedName>
        <fullName evidence="6">U2 small nuclear ribonucleoprotein A'</fullName>
    </recommendedName>
</protein>
<keyword evidence="2" id="KW-0433">Leucine-rich repeat</keyword>
<name>A0A9P4JUM6_9PLEO</name>
<proteinExistence type="inferred from homology"/>
<dbReference type="PANTHER" id="PTHR10552">
    <property type="entry name" value="U2 SMALL NUCLEAR RIBONUCLEOPROTEIN A"/>
    <property type="match status" value="1"/>
</dbReference>
<dbReference type="PANTHER" id="PTHR10552:SF6">
    <property type="entry name" value="U2 SMALL NUCLEAR RIBONUCLEOPROTEIN A"/>
    <property type="match status" value="1"/>
</dbReference>
<comment type="similarity">
    <text evidence="5">Belongs to the U2 small nuclear ribonucleoprotein A family.</text>
</comment>
<evidence type="ECO:0000313" key="7">
    <source>
        <dbReference type="EMBL" id="KAF2205480.1"/>
    </source>
</evidence>
<organism evidence="7 8">
    <name type="scientific">Delitschia confertaspora ATCC 74209</name>
    <dbReference type="NCBI Taxonomy" id="1513339"/>
    <lineage>
        <taxon>Eukaryota</taxon>
        <taxon>Fungi</taxon>
        <taxon>Dikarya</taxon>
        <taxon>Ascomycota</taxon>
        <taxon>Pezizomycotina</taxon>
        <taxon>Dothideomycetes</taxon>
        <taxon>Pleosporomycetidae</taxon>
        <taxon>Pleosporales</taxon>
        <taxon>Delitschiaceae</taxon>
        <taxon>Delitschia</taxon>
    </lineage>
</organism>
<dbReference type="Gene3D" id="3.80.10.10">
    <property type="entry name" value="Ribonuclease Inhibitor"/>
    <property type="match status" value="1"/>
</dbReference>
<accession>A0A9P4JUM6</accession>
<keyword evidence="4" id="KW-0539">Nucleus</keyword>
<evidence type="ECO:0000256" key="6">
    <source>
        <dbReference type="ARBA" id="ARBA00024238"/>
    </source>
</evidence>
<keyword evidence="8" id="KW-1185">Reference proteome</keyword>
<dbReference type="GO" id="GO:0005686">
    <property type="term" value="C:U2 snRNP"/>
    <property type="evidence" value="ECO:0007669"/>
    <property type="project" value="TreeGrafter"/>
</dbReference>
<dbReference type="AlphaFoldDB" id="A0A9P4JUM6"/>
<evidence type="ECO:0000256" key="5">
    <source>
        <dbReference type="ARBA" id="ARBA00024196"/>
    </source>
</evidence>
<evidence type="ECO:0000256" key="4">
    <source>
        <dbReference type="ARBA" id="ARBA00023242"/>
    </source>
</evidence>
<dbReference type="SUPFAM" id="SSF52058">
    <property type="entry name" value="L domain-like"/>
    <property type="match status" value="1"/>
</dbReference>
<dbReference type="GO" id="GO:0000398">
    <property type="term" value="P:mRNA splicing, via spliceosome"/>
    <property type="evidence" value="ECO:0007669"/>
    <property type="project" value="InterPro"/>
</dbReference>
<evidence type="ECO:0000256" key="1">
    <source>
        <dbReference type="ARBA" id="ARBA00004123"/>
    </source>
</evidence>
<evidence type="ECO:0000256" key="2">
    <source>
        <dbReference type="ARBA" id="ARBA00022614"/>
    </source>
</evidence>
<dbReference type="Pfam" id="PF14580">
    <property type="entry name" value="LRR_9"/>
    <property type="match status" value="1"/>
</dbReference>
<keyword evidence="3" id="KW-0677">Repeat</keyword>
<reference evidence="7" key="1">
    <citation type="journal article" date="2020" name="Stud. Mycol.">
        <title>101 Dothideomycetes genomes: a test case for predicting lifestyles and emergence of pathogens.</title>
        <authorList>
            <person name="Haridas S."/>
            <person name="Albert R."/>
            <person name="Binder M."/>
            <person name="Bloem J."/>
            <person name="Labutti K."/>
            <person name="Salamov A."/>
            <person name="Andreopoulos B."/>
            <person name="Baker S."/>
            <person name="Barry K."/>
            <person name="Bills G."/>
            <person name="Bluhm B."/>
            <person name="Cannon C."/>
            <person name="Castanera R."/>
            <person name="Culley D."/>
            <person name="Daum C."/>
            <person name="Ezra D."/>
            <person name="Gonzalez J."/>
            <person name="Henrissat B."/>
            <person name="Kuo A."/>
            <person name="Liang C."/>
            <person name="Lipzen A."/>
            <person name="Lutzoni F."/>
            <person name="Magnuson J."/>
            <person name="Mondo S."/>
            <person name="Nolan M."/>
            <person name="Ohm R."/>
            <person name="Pangilinan J."/>
            <person name="Park H.-J."/>
            <person name="Ramirez L."/>
            <person name="Alfaro M."/>
            <person name="Sun H."/>
            <person name="Tritt A."/>
            <person name="Yoshinaga Y."/>
            <person name="Zwiers L.-H."/>
            <person name="Turgeon B."/>
            <person name="Goodwin S."/>
            <person name="Spatafora J."/>
            <person name="Crous P."/>
            <person name="Grigoriev I."/>
        </authorList>
    </citation>
    <scope>NUCLEOTIDE SEQUENCE</scope>
    <source>
        <strain evidence="7">ATCC 74209</strain>
    </source>
</reference>
<gene>
    <name evidence="7" type="ORF">GQ43DRAFT_446010</name>
</gene>
<dbReference type="EMBL" id="ML993855">
    <property type="protein sequence ID" value="KAF2205480.1"/>
    <property type="molecule type" value="Genomic_DNA"/>
</dbReference>
<comment type="subcellular location">
    <subcellularLocation>
        <location evidence="1">Nucleus</location>
    </subcellularLocation>
</comment>
<dbReference type="InterPro" id="IPR001611">
    <property type="entry name" value="Leu-rich_rpt"/>
</dbReference>
<comment type="caution">
    <text evidence="7">The sequence shown here is derived from an EMBL/GenBank/DDBJ whole genome shotgun (WGS) entry which is preliminary data.</text>
</comment>
<evidence type="ECO:0000256" key="3">
    <source>
        <dbReference type="ARBA" id="ARBA00022737"/>
    </source>
</evidence>
<dbReference type="Proteomes" id="UP000799536">
    <property type="component" value="Unassembled WGS sequence"/>
</dbReference>
<dbReference type="FunFam" id="3.80.10.10:FF:000026">
    <property type="entry name" value="U2 small nuclear ribonucleoprotein A"/>
    <property type="match status" value="1"/>
</dbReference>
<dbReference type="OrthoDB" id="433501at2759"/>
<evidence type="ECO:0000313" key="8">
    <source>
        <dbReference type="Proteomes" id="UP000799536"/>
    </source>
</evidence>
<dbReference type="PROSITE" id="PS51450">
    <property type="entry name" value="LRR"/>
    <property type="match status" value="1"/>
</dbReference>
<dbReference type="InterPro" id="IPR032675">
    <property type="entry name" value="LRR_dom_sf"/>
</dbReference>
<keyword evidence="7" id="KW-0687">Ribonucleoprotein</keyword>